<evidence type="ECO:0000313" key="7">
    <source>
        <dbReference type="EMBL" id="TDX59305.1"/>
    </source>
</evidence>
<name>A0A4R8HGH4_9FIRM</name>
<keyword evidence="5" id="KW-0472">Membrane</keyword>
<gene>
    <name evidence="7" type="ORF">C7959_101192</name>
</gene>
<dbReference type="GO" id="GO:0016020">
    <property type="term" value="C:membrane"/>
    <property type="evidence" value="ECO:0007669"/>
    <property type="project" value="InterPro"/>
</dbReference>
<dbReference type="GO" id="GO:0006935">
    <property type="term" value="P:chemotaxis"/>
    <property type="evidence" value="ECO:0007669"/>
    <property type="project" value="InterPro"/>
</dbReference>
<dbReference type="InterPro" id="IPR004090">
    <property type="entry name" value="Chemotax_Me-accpt_rcpt"/>
</dbReference>
<dbReference type="InterPro" id="IPR004089">
    <property type="entry name" value="MCPsignal_dom"/>
</dbReference>
<accession>A0A4R8HGH4</accession>
<dbReference type="Gene3D" id="1.10.287.950">
    <property type="entry name" value="Methyl-accepting chemotaxis protein"/>
    <property type="match status" value="1"/>
</dbReference>
<comment type="caution">
    <text evidence="7">The sequence shown here is derived from an EMBL/GenBank/DDBJ whole genome shotgun (WGS) entry which is preliminary data.</text>
</comment>
<dbReference type="PANTHER" id="PTHR32089">
    <property type="entry name" value="METHYL-ACCEPTING CHEMOTAXIS PROTEIN MCPB"/>
    <property type="match status" value="1"/>
</dbReference>
<dbReference type="PRINTS" id="PR00260">
    <property type="entry name" value="CHEMTRNSDUCR"/>
</dbReference>
<keyword evidence="4" id="KW-0175">Coiled coil</keyword>
<sequence length="611" mass="68540">MDVLKKVLSSLKSFFNNLIKNLKKFLSEDRRRKVKEFLVDKILVIKEFIIKVYMRLKEDDLKELKEQNKDKGSNGKFDFSLTIIRQVQIGFILLLIMLLFVGVRVYNNSNKVVEEIESITVEMNKLENEYIPVVRTSSDIIREVNQKQSSLFRWKAGFANLGAAESNLTSQSIEEIKELIDDPELLKTLDKLSKWNNKFQNKVIELKTIEKNSFDEKMILNEINDSITFNLNMSLAALNKDVWNHLNTNMDNLNQKITTIAEESQSNRDAIIIMTIVTLIIGSGLIIFVRMGIRQITAETKKRTYQAANKSEVVLSSAESMTKSADLVNEKINHSYDILEDLLNINREVFTSIEEVSVSIKEITTGVEGLAIQAEDISTSGSDTYQAIKNTYQRINSGNKLVNNTVDIMKELQQSVGKINQISDKIMKIGDQTNLLALNAAIEAARAGEAGRGFAVVAEEIKSLADESMLATKEVKDIVSNVQGVAKKAVEVMISDDSKQEDSIVSIFKEISTLTEGVTNKMEAVIAAAEDQAAATEEMSALTEEISAATEEISAQTEDNLLDTNNLTQIMKEVIEVNDELNEKVKDQSDQSQEQLELIKQVVEANDKLAK</sequence>
<evidence type="ECO:0000256" key="5">
    <source>
        <dbReference type="SAM" id="Phobius"/>
    </source>
</evidence>
<keyword evidence="5" id="KW-1133">Transmembrane helix</keyword>
<evidence type="ECO:0000256" key="1">
    <source>
        <dbReference type="ARBA" id="ARBA00023224"/>
    </source>
</evidence>
<feature type="transmembrane region" description="Helical" evidence="5">
    <location>
        <begin position="270"/>
        <end position="293"/>
    </location>
</feature>
<comment type="similarity">
    <text evidence="2">Belongs to the methyl-accepting chemotaxis (MCP) protein family.</text>
</comment>
<feature type="transmembrane region" description="Helical" evidence="5">
    <location>
        <begin position="89"/>
        <end position="106"/>
    </location>
</feature>
<reference evidence="7 8" key="1">
    <citation type="submission" date="2019-03" db="EMBL/GenBank/DDBJ databases">
        <title>Subsurface microbial communities from deep shales in Ohio and West Virginia, USA.</title>
        <authorList>
            <person name="Wrighton K."/>
        </authorList>
    </citation>
    <scope>NUCLEOTIDE SEQUENCE [LARGE SCALE GENOMIC DNA]</scope>
    <source>
        <strain evidence="7 8">MSL 6dP</strain>
    </source>
</reference>
<organism evidence="7 8">
    <name type="scientific">Orenia marismortui</name>
    <dbReference type="NCBI Taxonomy" id="46469"/>
    <lineage>
        <taxon>Bacteria</taxon>
        <taxon>Bacillati</taxon>
        <taxon>Bacillota</taxon>
        <taxon>Clostridia</taxon>
        <taxon>Halanaerobiales</taxon>
        <taxon>Halobacteroidaceae</taxon>
        <taxon>Orenia</taxon>
    </lineage>
</organism>
<feature type="coiled-coil region" evidence="4">
    <location>
        <begin position="519"/>
        <end position="602"/>
    </location>
</feature>
<dbReference type="SMART" id="SM00283">
    <property type="entry name" value="MA"/>
    <property type="match status" value="1"/>
</dbReference>
<dbReference type="Proteomes" id="UP000295832">
    <property type="component" value="Unassembled WGS sequence"/>
</dbReference>
<keyword evidence="8" id="KW-1185">Reference proteome</keyword>
<dbReference type="GO" id="GO:0004888">
    <property type="term" value="F:transmembrane signaling receptor activity"/>
    <property type="evidence" value="ECO:0007669"/>
    <property type="project" value="InterPro"/>
</dbReference>
<feature type="domain" description="Methyl-accepting transducer" evidence="6">
    <location>
        <begin position="317"/>
        <end position="554"/>
    </location>
</feature>
<proteinExistence type="inferred from homology"/>
<evidence type="ECO:0000256" key="4">
    <source>
        <dbReference type="SAM" id="Coils"/>
    </source>
</evidence>
<dbReference type="RefSeq" id="WP_134114352.1">
    <property type="nucleotide sequence ID" value="NZ_SOEG01000001.1"/>
</dbReference>
<dbReference type="PANTHER" id="PTHR32089:SF112">
    <property type="entry name" value="LYSOZYME-LIKE PROTEIN-RELATED"/>
    <property type="match status" value="1"/>
</dbReference>
<evidence type="ECO:0000256" key="3">
    <source>
        <dbReference type="PROSITE-ProRule" id="PRU00284"/>
    </source>
</evidence>
<keyword evidence="1 3" id="KW-0807">Transducer</keyword>
<keyword evidence="5" id="KW-0812">Transmembrane</keyword>
<dbReference type="PROSITE" id="PS50111">
    <property type="entry name" value="CHEMOTAXIS_TRANSDUC_2"/>
    <property type="match status" value="1"/>
</dbReference>
<dbReference type="Pfam" id="PF00015">
    <property type="entry name" value="MCPsignal"/>
    <property type="match status" value="1"/>
</dbReference>
<dbReference type="SUPFAM" id="SSF58104">
    <property type="entry name" value="Methyl-accepting chemotaxis protein (MCP) signaling domain"/>
    <property type="match status" value="1"/>
</dbReference>
<protein>
    <submittedName>
        <fullName evidence="7">Methyl-accepting chemotaxis protein</fullName>
    </submittedName>
</protein>
<dbReference type="STRING" id="926561.GCA_000379025_00854"/>
<dbReference type="AlphaFoldDB" id="A0A4R8HGH4"/>
<evidence type="ECO:0000256" key="2">
    <source>
        <dbReference type="ARBA" id="ARBA00029447"/>
    </source>
</evidence>
<dbReference type="GO" id="GO:0007165">
    <property type="term" value="P:signal transduction"/>
    <property type="evidence" value="ECO:0007669"/>
    <property type="project" value="UniProtKB-KW"/>
</dbReference>
<dbReference type="EMBL" id="SOEG01000001">
    <property type="protein sequence ID" value="TDX59305.1"/>
    <property type="molecule type" value="Genomic_DNA"/>
</dbReference>
<evidence type="ECO:0000259" key="6">
    <source>
        <dbReference type="PROSITE" id="PS50111"/>
    </source>
</evidence>
<evidence type="ECO:0000313" key="8">
    <source>
        <dbReference type="Proteomes" id="UP000295832"/>
    </source>
</evidence>